<dbReference type="EMBL" id="JBEPMP010000001">
    <property type="protein sequence ID" value="MET3728391.1"/>
    <property type="molecule type" value="Genomic_DNA"/>
</dbReference>
<protein>
    <submittedName>
        <fullName evidence="1">Nucleotidyltransferase</fullName>
    </submittedName>
</protein>
<dbReference type="Pfam" id="PF04439">
    <property type="entry name" value="Adenyl_transf"/>
    <property type="match status" value="1"/>
</dbReference>
<keyword evidence="2" id="KW-1185">Reference proteome</keyword>
<comment type="caution">
    <text evidence="1">The sequence shown here is derived from an EMBL/GenBank/DDBJ whole genome shotgun (WGS) entry which is preliminary data.</text>
</comment>
<dbReference type="Gene3D" id="3.30.460.10">
    <property type="entry name" value="Beta Polymerase, domain 2"/>
    <property type="match status" value="1"/>
</dbReference>
<dbReference type="Proteomes" id="UP001549097">
    <property type="component" value="Unassembled WGS sequence"/>
</dbReference>
<reference evidence="1 2" key="1">
    <citation type="submission" date="2024-06" db="EMBL/GenBank/DDBJ databases">
        <title>Genomic Encyclopedia of Type Strains, Phase IV (KMG-IV): sequencing the most valuable type-strain genomes for metagenomic binning, comparative biology and taxonomic classification.</title>
        <authorList>
            <person name="Goeker M."/>
        </authorList>
    </citation>
    <scope>NUCLEOTIDE SEQUENCE [LARGE SCALE GENOMIC DNA]</scope>
    <source>
        <strain evidence="1 2">DSM 100124</strain>
    </source>
</reference>
<evidence type="ECO:0000313" key="1">
    <source>
        <dbReference type="EMBL" id="MET3728391.1"/>
    </source>
</evidence>
<dbReference type="InterPro" id="IPR007530">
    <property type="entry name" value="Aminoglycoside_adenylylTfrase"/>
</dbReference>
<gene>
    <name evidence="1" type="ORF">ABID52_001972</name>
</gene>
<dbReference type="SUPFAM" id="SSF81301">
    <property type="entry name" value="Nucleotidyltransferase"/>
    <property type="match status" value="1"/>
</dbReference>
<evidence type="ECO:0000313" key="2">
    <source>
        <dbReference type="Proteomes" id="UP001549097"/>
    </source>
</evidence>
<dbReference type="InterPro" id="IPR043519">
    <property type="entry name" value="NT_sf"/>
</dbReference>
<sequence length="261" mass="29966">MYSPKDRDSFFLRTVDALNVLPMVEGVVQLGSGVTGYKDEYSDIDLMVATSTENDVVGAKDNIQQFFSELNPVIIKEKQFSKNIYLFIVILENSLEFNVSILPRSSLSVRSPLWKVVLDKTGLVSKKMEKENLAFSNKLVKYATFEDPAFEFVYCYIRLDKELKRNNLVYALKMLESMRDYTLIVQAMNENKKLHQFKAYDSLDNDFLKIFLSTYPKDITGICLAESASILKELFLDTVNQSSIYTMDDLLKNLLSDKKIV</sequence>
<proteinExistence type="predicted"/>
<dbReference type="RefSeq" id="WP_198767317.1">
    <property type="nucleotide sequence ID" value="NZ_JAEACF010000001.1"/>
</dbReference>
<organism evidence="1 2">
    <name type="scientific">Fictibacillus halophilus</name>
    <dbReference type="NCBI Taxonomy" id="1610490"/>
    <lineage>
        <taxon>Bacteria</taxon>
        <taxon>Bacillati</taxon>
        <taxon>Bacillota</taxon>
        <taxon>Bacilli</taxon>
        <taxon>Bacillales</taxon>
        <taxon>Fictibacillaceae</taxon>
        <taxon>Fictibacillus</taxon>
    </lineage>
</organism>
<accession>A0ABV2LIH6</accession>
<name>A0ABV2LIH6_9BACL</name>